<proteinExistence type="predicted"/>
<gene>
    <name evidence="1" type="ORF">SDC9_154103</name>
</gene>
<accession>A0A645EZI9</accession>
<name>A0A645EZI9_9ZZZZ</name>
<protein>
    <submittedName>
        <fullName evidence="1">Uncharacterized protein</fullName>
    </submittedName>
</protein>
<organism evidence="1">
    <name type="scientific">bioreactor metagenome</name>
    <dbReference type="NCBI Taxonomy" id="1076179"/>
    <lineage>
        <taxon>unclassified sequences</taxon>
        <taxon>metagenomes</taxon>
        <taxon>ecological metagenomes</taxon>
    </lineage>
</organism>
<reference evidence="1" key="1">
    <citation type="submission" date="2019-08" db="EMBL/GenBank/DDBJ databases">
        <authorList>
            <person name="Kucharzyk K."/>
            <person name="Murdoch R.W."/>
            <person name="Higgins S."/>
            <person name="Loffler F."/>
        </authorList>
    </citation>
    <scope>NUCLEOTIDE SEQUENCE</scope>
</reference>
<comment type="caution">
    <text evidence="1">The sequence shown here is derived from an EMBL/GenBank/DDBJ whole genome shotgun (WGS) entry which is preliminary data.</text>
</comment>
<dbReference type="AlphaFoldDB" id="A0A645EZI9"/>
<evidence type="ECO:0000313" key="1">
    <source>
        <dbReference type="EMBL" id="MPN06846.1"/>
    </source>
</evidence>
<dbReference type="EMBL" id="VSSQ01052791">
    <property type="protein sequence ID" value="MPN06846.1"/>
    <property type="molecule type" value="Genomic_DNA"/>
</dbReference>
<sequence length="93" mass="10528">MPVVNVHITNNMHQFSYLQTAYLSQHMHQNRILHNIPVVCHKGILASLVQNGIKASVHNIKGHAVGTWIQIHFMQIAECIDIGHNTTAIRIIF</sequence>